<dbReference type="Proteomes" id="UP000805193">
    <property type="component" value="Unassembled WGS sequence"/>
</dbReference>
<organism evidence="1 2">
    <name type="scientific">Ixodes persulcatus</name>
    <name type="common">Taiga tick</name>
    <dbReference type="NCBI Taxonomy" id="34615"/>
    <lineage>
        <taxon>Eukaryota</taxon>
        <taxon>Metazoa</taxon>
        <taxon>Ecdysozoa</taxon>
        <taxon>Arthropoda</taxon>
        <taxon>Chelicerata</taxon>
        <taxon>Arachnida</taxon>
        <taxon>Acari</taxon>
        <taxon>Parasitiformes</taxon>
        <taxon>Ixodida</taxon>
        <taxon>Ixodoidea</taxon>
        <taxon>Ixodidae</taxon>
        <taxon>Ixodinae</taxon>
        <taxon>Ixodes</taxon>
    </lineage>
</organism>
<reference evidence="1 2" key="1">
    <citation type="journal article" date="2020" name="Cell">
        <title>Large-Scale Comparative Analyses of Tick Genomes Elucidate Their Genetic Diversity and Vector Capacities.</title>
        <authorList>
            <consortium name="Tick Genome and Microbiome Consortium (TIGMIC)"/>
            <person name="Jia N."/>
            <person name="Wang J."/>
            <person name="Shi W."/>
            <person name="Du L."/>
            <person name="Sun Y."/>
            <person name="Zhan W."/>
            <person name="Jiang J.F."/>
            <person name="Wang Q."/>
            <person name="Zhang B."/>
            <person name="Ji P."/>
            <person name="Bell-Sakyi L."/>
            <person name="Cui X.M."/>
            <person name="Yuan T.T."/>
            <person name="Jiang B.G."/>
            <person name="Yang W.F."/>
            <person name="Lam T.T."/>
            <person name="Chang Q.C."/>
            <person name="Ding S.J."/>
            <person name="Wang X.J."/>
            <person name="Zhu J.G."/>
            <person name="Ruan X.D."/>
            <person name="Zhao L."/>
            <person name="Wei J.T."/>
            <person name="Ye R.Z."/>
            <person name="Que T.C."/>
            <person name="Du C.H."/>
            <person name="Zhou Y.H."/>
            <person name="Cheng J.X."/>
            <person name="Dai P.F."/>
            <person name="Guo W.B."/>
            <person name="Han X.H."/>
            <person name="Huang E.J."/>
            <person name="Li L.F."/>
            <person name="Wei W."/>
            <person name="Gao Y.C."/>
            <person name="Liu J.Z."/>
            <person name="Shao H.Z."/>
            <person name="Wang X."/>
            <person name="Wang C.C."/>
            <person name="Yang T.C."/>
            <person name="Huo Q.B."/>
            <person name="Li W."/>
            <person name="Chen H.Y."/>
            <person name="Chen S.E."/>
            <person name="Zhou L.G."/>
            <person name="Ni X.B."/>
            <person name="Tian J.H."/>
            <person name="Sheng Y."/>
            <person name="Liu T."/>
            <person name="Pan Y.S."/>
            <person name="Xia L.Y."/>
            <person name="Li J."/>
            <person name="Zhao F."/>
            <person name="Cao W.C."/>
        </authorList>
    </citation>
    <scope>NUCLEOTIDE SEQUENCE [LARGE SCALE GENOMIC DNA]</scope>
    <source>
        <strain evidence="1">Iper-2018</strain>
    </source>
</reference>
<dbReference type="EMBL" id="JABSTQ010009418">
    <property type="protein sequence ID" value="KAG0429387.1"/>
    <property type="molecule type" value="Genomic_DNA"/>
</dbReference>
<keyword evidence="2" id="KW-1185">Reference proteome</keyword>
<accession>A0AC60Q6Q7</accession>
<gene>
    <name evidence="1" type="ORF">HPB47_023702</name>
</gene>
<name>A0AC60Q6Q7_IXOPE</name>
<proteinExistence type="predicted"/>
<sequence length="210" mass="23484">MCVRFCKSGHQGADILLSEGSEKTAQILCLEERTDGLAHWWHERQEMHPIVHLGILLFCVTKGVWCLDCFKCSSRNHSDLACEDPFHNNYSAAMLESPCMASRKNRNGLFPATACIKLNGVYEETGETMVIRSCALDSGTLTVDTEIVRMSHCGGFYFDDHYVRGCLQSCFEDACNAAVARTTRTTTVFCLFWTLLTTFGVAAILGPWYL</sequence>
<evidence type="ECO:0000313" key="2">
    <source>
        <dbReference type="Proteomes" id="UP000805193"/>
    </source>
</evidence>
<protein>
    <submittedName>
        <fullName evidence="1">Uncharacterized protein</fullName>
    </submittedName>
</protein>
<comment type="caution">
    <text evidence="1">The sequence shown here is derived from an EMBL/GenBank/DDBJ whole genome shotgun (WGS) entry which is preliminary data.</text>
</comment>
<evidence type="ECO:0000313" key="1">
    <source>
        <dbReference type="EMBL" id="KAG0429387.1"/>
    </source>
</evidence>